<dbReference type="InterPro" id="IPR027925">
    <property type="entry name" value="MCM_N"/>
</dbReference>
<reference evidence="2" key="1">
    <citation type="submission" date="2020-04" db="EMBL/GenBank/DDBJ databases">
        <authorList>
            <person name="Alioto T."/>
            <person name="Alioto T."/>
            <person name="Gomez Garrido J."/>
        </authorList>
    </citation>
    <scope>NUCLEOTIDE SEQUENCE</scope>
    <source>
        <strain evidence="2">A484AB</strain>
    </source>
</reference>
<evidence type="ECO:0000313" key="3">
    <source>
        <dbReference type="Proteomes" id="UP001152795"/>
    </source>
</evidence>
<sequence>VKIAHREQVELLIELDDLAEIDPDFAQRIVENTRRYSKIFSEAIDEMLPNYKDREIQNKDSLDVYIEHRLLIERQNHREGEVRDPRDRYPPELLRRL</sequence>
<comment type="caution">
    <text evidence="2">The sequence shown here is derived from an EMBL/GenBank/DDBJ whole genome shotgun (WGS) entry which is preliminary data.</text>
</comment>
<dbReference type="OrthoDB" id="3207464at2759"/>
<dbReference type="Gene3D" id="3.30.1640.10">
    <property type="entry name" value="mini-chromosome maintenance (MCM) complex, chain A, domain 1"/>
    <property type="match status" value="1"/>
</dbReference>
<accession>A0A7D9LHG5</accession>
<feature type="non-terminal residue" evidence="2">
    <location>
        <position position="97"/>
    </location>
</feature>
<evidence type="ECO:0000313" key="2">
    <source>
        <dbReference type="EMBL" id="CAB4034740.1"/>
    </source>
</evidence>
<keyword evidence="3" id="KW-1185">Reference proteome</keyword>
<dbReference type="Pfam" id="PF14551">
    <property type="entry name" value="MCM_N"/>
    <property type="match status" value="1"/>
</dbReference>
<protein>
    <submittedName>
        <fullName evidence="2">DNA replication licensing factor mcm7</fullName>
    </submittedName>
</protein>
<dbReference type="EMBL" id="CACRXK020020376">
    <property type="protein sequence ID" value="CAB4034740.1"/>
    <property type="molecule type" value="Genomic_DNA"/>
</dbReference>
<gene>
    <name evidence="2" type="ORF">PACLA_8A032054</name>
</gene>
<dbReference type="SUPFAM" id="SSF50249">
    <property type="entry name" value="Nucleic acid-binding proteins"/>
    <property type="match status" value="1"/>
</dbReference>
<proteinExistence type="predicted"/>
<dbReference type="AlphaFoldDB" id="A0A7D9LHG5"/>
<name>A0A7D9LHG5_PARCT</name>
<evidence type="ECO:0000259" key="1">
    <source>
        <dbReference type="Pfam" id="PF14551"/>
    </source>
</evidence>
<organism evidence="2 3">
    <name type="scientific">Paramuricea clavata</name>
    <name type="common">Red gorgonian</name>
    <name type="synonym">Violescent sea-whip</name>
    <dbReference type="NCBI Taxonomy" id="317549"/>
    <lineage>
        <taxon>Eukaryota</taxon>
        <taxon>Metazoa</taxon>
        <taxon>Cnidaria</taxon>
        <taxon>Anthozoa</taxon>
        <taxon>Octocorallia</taxon>
        <taxon>Malacalcyonacea</taxon>
        <taxon>Plexauridae</taxon>
        <taxon>Paramuricea</taxon>
    </lineage>
</organism>
<feature type="domain" description="MCM N-terminal" evidence="1">
    <location>
        <begin position="2"/>
        <end position="65"/>
    </location>
</feature>
<dbReference type="Proteomes" id="UP001152795">
    <property type="component" value="Unassembled WGS sequence"/>
</dbReference>
<dbReference type="InterPro" id="IPR012340">
    <property type="entry name" value="NA-bd_OB-fold"/>
</dbReference>